<dbReference type="EMBL" id="JBFQXQ010000002">
    <property type="protein sequence ID" value="MEX3174039.1"/>
    <property type="molecule type" value="Genomic_DNA"/>
</dbReference>
<accession>A0ABV3UKE1</accession>
<evidence type="ECO:0000313" key="3">
    <source>
        <dbReference type="Proteomes" id="UP001558101"/>
    </source>
</evidence>
<feature type="coiled-coil region" evidence="1">
    <location>
        <begin position="88"/>
        <end position="115"/>
    </location>
</feature>
<reference evidence="2 3" key="1">
    <citation type="submission" date="2024-07" db="EMBL/GenBank/DDBJ databases">
        <title>Genomes of novel Serratia strains from suburban soil.</title>
        <authorList>
            <person name="Markert E.X."/>
            <person name="Severe K."/>
            <person name="Severe L."/>
            <person name="Twing K.I."/>
            <person name="Ward L.M."/>
        </authorList>
    </citation>
    <scope>NUCLEOTIDE SEQUENCE [LARGE SCALE GENOMIC DNA]</scope>
    <source>
        <strain evidence="2 3">3C-UT</strain>
    </source>
</reference>
<evidence type="ECO:0000313" key="2">
    <source>
        <dbReference type="EMBL" id="MEX3174039.1"/>
    </source>
</evidence>
<organism evidence="2 3">
    <name type="scientific">Serratia quinivorans</name>
    <dbReference type="NCBI Taxonomy" id="137545"/>
    <lineage>
        <taxon>Bacteria</taxon>
        <taxon>Pseudomonadati</taxon>
        <taxon>Pseudomonadota</taxon>
        <taxon>Gammaproteobacteria</taxon>
        <taxon>Enterobacterales</taxon>
        <taxon>Yersiniaceae</taxon>
        <taxon>Serratia</taxon>
    </lineage>
</organism>
<evidence type="ECO:0000256" key="1">
    <source>
        <dbReference type="SAM" id="Coils"/>
    </source>
</evidence>
<proteinExistence type="predicted"/>
<protein>
    <submittedName>
        <fullName evidence="2">Uncharacterized protein</fullName>
    </submittedName>
</protein>
<keyword evidence="1" id="KW-0175">Coiled coil</keyword>
<gene>
    <name evidence="2" type="ORF">AB4M04_18380</name>
</gene>
<sequence length="751" mass="82425">MTKGTQQSSLDNVSKNTVVNGEHGPQVYFHPGSATLLCVDAQDNRLLIQEQLKMTALLENQKKAQIALDELNFEILTQAGKKPQRAYDSKLQSTYQQLNDANEKLKAELKALTANVPEGELLDENAKGSAIGLMELIPLQKTAGFKSTYVRSDKIRSHWRKYKLSEVDKESGEASFIKYNDKEVTGIDADGNETKKTVRSGKIDTEELKKQLKEASLSLKFEDELIEDSNVVLTDWAKKMNKGLTWPSENDKPEDESTYHQYVDISAQAQLMRYSQGAGLSAEFNPLEKKASAKMEGHSSFALGEAKASAELFIPDRLGTALLFPAKASAGVAGGVCNMGAVRYTINAVLSGNAGASLGIELGVEADFSGEMAKGYGIKGSPARLTPPPPPGQRQINLTIPQPDVQAGGEIGAFAGVQAGGNVSGAIEWFDPHPDDDSDVKHEENSPIVAKEKKFTAIATLSLGVAAQAGGGGTAVFYVTYINSRFRIYCKAALCWGVGAKGSLGFEVDGNSFAAFMKGFMYMLRNVDYQKLEDMMPRDSFQALCAIPIILAAEKIQIGAEMFNHLKGDIDGVLGQFNQALDSEDKRVALMKSIIANPDQLKYTPPETKGSVIFQLMDVNTLDFIDQRNQKKDTSKWGAMQLRKTAIMYCFKWVQSKADYNNVMQHMTARPAVGKGNGRGNEQALLSFLGTTEFEFMGSHSTQYEQNLHTLYERLPDTVEPDEPFKCIPRDEMKQYIALINDHNQSNTQMA</sequence>
<name>A0ABV3UKE1_9GAMM</name>
<comment type="caution">
    <text evidence="2">The sequence shown here is derived from an EMBL/GenBank/DDBJ whole genome shotgun (WGS) entry which is preliminary data.</text>
</comment>
<keyword evidence="3" id="KW-1185">Reference proteome</keyword>
<dbReference type="RefSeq" id="WP_368454094.1">
    <property type="nucleotide sequence ID" value="NZ_JBFQXQ010000002.1"/>
</dbReference>
<dbReference type="Proteomes" id="UP001558101">
    <property type="component" value="Unassembled WGS sequence"/>
</dbReference>